<protein>
    <submittedName>
        <fullName evidence="2">Uncharacterized protein</fullName>
    </submittedName>
</protein>
<gene>
    <name evidence="2" type="ORF">K4A83_13295</name>
</gene>
<dbReference type="Proteomes" id="UP001526426">
    <property type="component" value="Unassembled WGS sequence"/>
</dbReference>
<proteinExistence type="predicted"/>
<dbReference type="EMBL" id="JAIHOM010000062">
    <property type="protein sequence ID" value="MCW6037238.1"/>
    <property type="molecule type" value="Genomic_DNA"/>
</dbReference>
<accession>A0ABT3L6V8</accession>
<comment type="caution">
    <text evidence="2">The sequence shown here is derived from an EMBL/GenBank/DDBJ whole genome shotgun (WGS) entry which is preliminary data.</text>
</comment>
<sequence length="315" mass="35432">MTGRRILIFVLLVVLAMVAVVLIHGSGSPAGPMLISILLVAVFPIISVAATTRVWWDLIDNFRDDANLRHPAVRFYLYGRGGSGKTTLIKSWLGGEVRPEQATKYFAYYTAEKYLDLETKRRCRVVISDYQGQSPSQNTLNASPKVIGPPGQRVVNGVYFIVDIAPRIEKNGRPLDTYELIEWLSVDTEMKIRKRVEQHLEYIVPAILEIVFSTVYSHHLISTTLVINKIDLLEKVVAMGCIPGVSLASVDEYARNLFRRIEYNIREACDKVTSPDHNIEFSVVLVSASNGTGVSRIFNDTIKRYSDMNIKIEVK</sequence>
<feature type="transmembrane region" description="Helical" evidence="1">
    <location>
        <begin position="7"/>
        <end position="27"/>
    </location>
</feature>
<keyword evidence="1" id="KW-0812">Transmembrane</keyword>
<name>A0ABT3L6V8_9CYAN</name>
<keyword evidence="1" id="KW-0472">Membrane</keyword>
<dbReference type="SUPFAM" id="SSF52540">
    <property type="entry name" value="P-loop containing nucleoside triphosphate hydrolases"/>
    <property type="match status" value="1"/>
</dbReference>
<evidence type="ECO:0000256" key="1">
    <source>
        <dbReference type="SAM" id="Phobius"/>
    </source>
</evidence>
<dbReference type="InterPro" id="IPR027417">
    <property type="entry name" value="P-loop_NTPase"/>
</dbReference>
<keyword evidence="1" id="KW-1133">Transmembrane helix</keyword>
<feature type="transmembrane region" description="Helical" evidence="1">
    <location>
        <begin position="33"/>
        <end position="56"/>
    </location>
</feature>
<dbReference type="RefSeq" id="WP_265265081.1">
    <property type="nucleotide sequence ID" value="NZ_JAIHOM010000062.1"/>
</dbReference>
<reference evidence="2 3" key="1">
    <citation type="submission" date="2021-08" db="EMBL/GenBank/DDBJ databases">
        <title>Draft genome sequence of Spirulina subsalsa with high tolerance to salinity and hype-accumulation of phycocyanin.</title>
        <authorList>
            <person name="Pei H."/>
            <person name="Jiang L."/>
        </authorList>
    </citation>
    <scope>NUCLEOTIDE SEQUENCE [LARGE SCALE GENOMIC DNA]</scope>
    <source>
        <strain evidence="2 3">FACHB-351</strain>
    </source>
</reference>
<evidence type="ECO:0000313" key="2">
    <source>
        <dbReference type="EMBL" id="MCW6037238.1"/>
    </source>
</evidence>
<keyword evidence="3" id="KW-1185">Reference proteome</keyword>
<evidence type="ECO:0000313" key="3">
    <source>
        <dbReference type="Proteomes" id="UP001526426"/>
    </source>
</evidence>
<organism evidence="2 3">
    <name type="scientific">Spirulina subsalsa FACHB-351</name>
    <dbReference type="NCBI Taxonomy" id="234711"/>
    <lineage>
        <taxon>Bacteria</taxon>
        <taxon>Bacillati</taxon>
        <taxon>Cyanobacteriota</taxon>
        <taxon>Cyanophyceae</taxon>
        <taxon>Spirulinales</taxon>
        <taxon>Spirulinaceae</taxon>
        <taxon>Spirulina</taxon>
    </lineage>
</organism>
<dbReference type="Gene3D" id="3.40.50.300">
    <property type="entry name" value="P-loop containing nucleotide triphosphate hydrolases"/>
    <property type="match status" value="1"/>
</dbReference>